<keyword evidence="2" id="KW-1185">Reference proteome</keyword>
<dbReference type="InterPro" id="IPR011044">
    <property type="entry name" value="Quino_amine_DH_bsu"/>
</dbReference>
<dbReference type="EMBL" id="AP023356">
    <property type="protein sequence ID" value="BCJ48030.1"/>
    <property type="molecule type" value="Genomic_DNA"/>
</dbReference>
<protein>
    <submittedName>
        <fullName evidence="1">Uncharacterized protein</fullName>
    </submittedName>
</protein>
<gene>
    <name evidence="1" type="ORF">Aiant_86870</name>
</gene>
<proteinExistence type="predicted"/>
<reference evidence="1 2" key="1">
    <citation type="submission" date="2020-08" db="EMBL/GenBank/DDBJ databases">
        <title>Whole genome shotgun sequence of Actinoplanes ianthinogenes NBRC 13996.</title>
        <authorList>
            <person name="Komaki H."/>
            <person name="Tamura T."/>
        </authorList>
    </citation>
    <scope>NUCLEOTIDE SEQUENCE [LARGE SCALE GENOMIC DNA]</scope>
    <source>
        <strain evidence="1 2">NBRC 13996</strain>
    </source>
</reference>
<dbReference type="SUPFAM" id="SSF50969">
    <property type="entry name" value="YVTN repeat-like/Quinoprotein amine dehydrogenase"/>
    <property type="match status" value="1"/>
</dbReference>
<sequence>MLEARLVATVPAPLSPASADPPAVTGSLLVQRADTELVVDDLSGQRERRRFPAPWPRPFGSVAVSPDGELAVFAGVHALRAVGADGAVRWELRHGCWSAAMCTVAHVSFAEYAQDTSHFYADRGSAAFSSDGRLLWAHVRGDDADEQWLIVDAADGTVLARAATGTLGSGSAHVPHPDPASMGLTVAEDSPALWGHWDGDKLHVRRFDEEVLLGVSPSGTHLLTTDPEQSALHLHLSAGGAQVGRADADGAVPAPPGDDRARWDRVAAVPWDHTAVVGTEDYTDPPRHWLVELPSMTVRGPVGYPFAVCGPARAAATGIWYTVAADATAVHLWTSAGDGPRH</sequence>
<dbReference type="Proteomes" id="UP000676967">
    <property type="component" value="Chromosome"/>
</dbReference>
<accession>A0ABM7M8T0</accession>
<name>A0ABM7M8T0_9ACTN</name>
<evidence type="ECO:0000313" key="2">
    <source>
        <dbReference type="Proteomes" id="UP000676967"/>
    </source>
</evidence>
<dbReference type="RefSeq" id="WP_189330364.1">
    <property type="nucleotide sequence ID" value="NZ_AP023356.1"/>
</dbReference>
<evidence type="ECO:0000313" key="1">
    <source>
        <dbReference type="EMBL" id="BCJ48030.1"/>
    </source>
</evidence>
<organism evidence="1 2">
    <name type="scientific">Actinoplanes ianthinogenes</name>
    <dbReference type="NCBI Taxonomy" id="122358"/>
    <lineage>
        <taxon>Bacteria</taxon>
        <taxon>Bacillati</taxon>
        <taxon>Actinomycetota</taxon>
        <taxon>Actinomycetes</taxon>
        <taxon>Micromonosporales</taxon>
        <taxon>Micromonosporaceae</taxon>
        <taxon>Actinoplanes</taxon>
    </lineage>
</organism>